<keyword evidence="2" id="KW-0547">Nucleotide-binding</keyword>
<dbReference type="InterPro" id="IPR027417">
    <property type="entry name" value="P-loop_NTPase"/>
</dbReference>
<gene>
    <name evidence="2" type="ORF">EXT02_00500</name>
</gene>
<dbReference type="InterPro" id="IPR050304">
    <property type="entry name" value="MT-severing_AAA_ATPase"/>
</dbReference>
<evidence type="ECO:0000259" key="1">
    <source>
        <dbReference type="Pfam" id="PF00004"/>
    </source>
</evidence>
<dbReference type="Gene3D" id="3.40.50.300">
    <property type="entry name" value="P-loop containing nucleotide triphosphate hydrolases"/>
    <property type="match status" value="1"/>
</dbReference>
<proteinExistence type="predicted"/>
<reference evidence="2 3" key="1">
    <citation type="submission" date="2019-02" db="EMBL/GenBank/DDBJ databases">
        <title>Draft Genome Sequence of Maize Bushy Stunt-like Phytoplasma group 16SrI-B (Aster yellows) in South Africa.</title>
        <authorList>
            <person name="Coetzee B."/>
            <person name="Douglas-Smit N."/>
            <person name="Maree H.J."/>
            <person name="Burger J.T."/>
            <person name="Kruger K."/>
            <person name="Pietersen G."/>
        </authorList>
    </citation>
    <scope>NUCLEOTIDE SEQUENCE [LARGE SCALE GENOMIC DNA]</scope>
    <source>
        <strain evidence="2 3">De Villa</strain>
    </source>
</reference>
<dbReference type="PANTHER" id="PTHR23074:SF83">
    <property type="entry name" value="VACUOLAR PROTEIN SORTING-ASSOCIATED PROTEIN 4A"/>
    <property type="match status" value="1"/>
</dbReference>
<feature type="domain" description="ATPase AAA-type core" evidence="1">
    <location>
        <begin position="39"/>
        <end position="175"/>
    </location>
</feature>
<evidence type="ECO:0000313" key="3">
    <source>
        <dbReference type="Proteomes" id="UP000289726"/>
    </source>
</evidence>
<accession>A0A4P6MDP0</accession>
<dbReference type="EMBL" id="CP035949">
    <property type="protein sequence ID" value="QBF23705.1"/>
    <property type="molecule type" value="Genomic_DNA"/>
</dbReference>
<protein>
    <submittedName>
        <fullName evidence="2">ATP-binding protein</fullName>
    </submittedName>
</protein>
<sequence>MDDLFGMKEEKLAAQKVLDFVTNAKMFEGKGKIDPPKGMLLYGVPGTGFFFANCFMKDTHFKYVAKCTVADFAQKYVGESVKAVHSLFDSARKIADEHGGAIIFVDECEEVFVDLTQIREHHKGQRSEAVTAFKEELTIEKNNLTKPIFLIAATNYLNKMDDAIKSRFTYKIEVKTLEKEPRKDFMKFLVKNICKNPISDDALNYLTQNVNDAIENDIMKCSNLTIETLVNDTCINMCRNKQTQIEVQDLKEVCLSVLGFIPQ</sequence>
<dbReference type="PANTHER" id="PTHR23074">
    <property type="entry name" value="AAA DOMAIN-CONTAINING"/>
    <property type="match status" value="1"/>
</dbReference>
<dbReference type="CDD" id="cd19481">
    <property type="entry name" value="RecA-like_protease"/>
    <property type="match status" value="1"/>
</dbReference>
<dbReference type="AlphaFoldDB" id="A0A4P6MDP0"/>
<dbReference type="Proteomes" id="UP000289726">
    <property type="component" value="Chromosome"/>
</dbReference>
<evidence type="ECO:0000313" key="2">
    <source>
        <dbReference type="EMBL" id="QBF23705.1"/>
    </source>
</evidence>
<dbReference type="Pfam" id="PF00004">
    <property type="entry name" value="AAA"/>
    <property type="match status" value="1"/>
</dbReference>
<name>A0A4P6MDP0_9MOLU</name>
<dbReference type="SUPFAM" id="SSF52540">
    <property type="entry name" value="P-loop containing nucleoside triphosphate hydrolases"/>
    <property type="match status" value="1"/>
</dbReference>
<keyword evidence="2" id="KW-0067">ATP-binding</keyword>
<organism evidence="2 3">
    <name type="scientific">'Catharanthus roseus' aster yellows phytoplasma</name>
    <dbReference type="NCBI Taxonomy" id="1193712"/>
    <lineage>
        <taxon>Bacteria</taxon>
        <taxon>Bacillati</taxon>
        <taxon>Mycoplasmatota</taxon>
        <taxon>Mollicutes</taxon>
        <taxon>Acholeplasmatales</taxon>
        <taxon>Acholeplasmataceae</taxon>
        <taxon>Candidatus Phytoplasma</taxon>
        <taxon>16SrI (Aster yellows group)</taxon>
    </lineage>
</organism>
<dbReference type="GO" id="GO:0005524">
    <property type="term" value="F:ATP binding"/>
    <property type="evidence" value="ECO:0007669"/>
    <property type="project" value="UniProtKB-KW"/>
</dbReference>
<dbReference type="InterPro" id="IPR003959">
    <property type="entry name" value="ATPase_AAA_core"/>
</dbReference>
<dbReference type="Gene3D" id="1.10.8.60">
    <property type="match status" value="1"/>
</dbReference>
<keyword evidence="3" id="KW-1185">Reference proteome</keyword>
<dbReference type="RefSeq" id="WP_130427386.1">
    <property type="nucleotide sequence ID" value="NZ_CP035949.1"/>
</dbReference>
<dbReference type="GO" id="GO:0016887">
    <property type="term" value="F:ATP hydrolysis activity"/>
    <property type="evidence" value="ECO:0007669"/>
    <property type="project" value="InterPro"/>
</dbReference>